<evidence type="ECO:0000313" key="4">
    <source>
        <dbReference type="Proteomes" id="UP000027222"/>
    </source>
</evidence>
<accession>A0A067TJ47</accession>
<evidence type="ECO:0000313" key="3">
    <source>
        <dbReference type="EMBL" id="KDR83260.1"/>
    </source>
</evidence>
<sequence>MASTDLSETNPRTGLDSTDARTGTRHRKILRGWIACCIVFLVVAPLVSILLGLHLHARDFQYIPDENLSPPFDGRTVLMEVVLINADPLAGMMTMDWTIVGEEKSACSATNLGSCSDINIFFDNNLLRADNPMQLRSSDRPSQPIFRHNATAAALQDIVSNTPTFRTELALFSARTHQSSLIYYPFDEWVISTSHDTRDNNTMGLRFASTKGIATGFKTKAVTRQNVTIPVGMVDIVITLQRGNLVKTFSIVTVLAIWLITLILLLVMLTCVFFGFRQKGEVLVVPVATLFAFTQLRQSMPGAPSGFGDVLDFVGLLPCLALLSLSAALTLGAFILTDPTEKTQVLSWDLLFEAFPRLDPQRNQPNYKSKGSES</sequence>
<keyword evidence="2" id="KW-1133">Transmembrane helix</keyword>
<keyword evidence="2" id="KW-0472">Membrane</keyword>
<feature type="region of interest" description="Disordered" evidence="1">
    <location>
        <begin position="1"/>
        <end position="21"/>
    </location>
</feature>
<dbReference type="HOGENOM" id="CLU_054076_0_0_1"/>
<dbReference type="AlphaFoldDB" id="A0A067TJ47"/>
<feature type="compositionally biased region" description="Polar residues" evidence="1">
    <location>
        <begin position="1"/>
        <end position="16"/>
    </location>
</feature>
<feature type="transmembrane region" description="Helical" evidence="2">
    <location>
        <begin position="313"/>
        <end position="336"/>
    </location>
</feature>
<organism evidence="3 4">
    <name type="scientific">Galerina marginata (strain CBS 339.88)</name>
    <dbReference type="NCBI Taxonomy" id="685588"/>
    <lineage>
        <taxon>Eukaryota</taxon>
        <taxon>Fungi</taxon>
        <taxon>Dikarya</taxon>
        <taxon>Basidiomycota</taxon>
        <taxon>Agaricomycotina</taxon>
        <taxon>Agaricomycetes</taxon>
        <taxon>Agaricomycetidae</taxon>
        <taxon>Agaricales</taxon>
        <taxon>Agaricineae</taxon>
        <taxon>Strophariaceae</taxon>
        <taxon>Galerina</taxon>
    </lineage>
</organism>
<dbReference type="EMBL" id="KL142369">
    <property type="protein sequence ID" value="KDR83260.1"/>
    <property type="molecule type" value="Genomic_DNA"/>
</dbReference>
<feature type="transmembrane region" description="Helical" evidence="2">
    <location>
        <begin position="249"/>
        <end position="276"/>
    </location>
</feature>
<dbReference type="Proteomes" id="UP000027222">
    <property type="component" value="Unassembled WGS sequence"/>
</dbReference>
<evidence type="ECO:0000256" key="1">
    <source>
        <dbReference type="SAM" id="MobiDB-lite"/>
    </source>
</evidence>
<dbReference type="STRING" id="685588.A0A067TJ47"/>
<feature type="transmembrane region" description="Helical" evidence="2">
    <location>
        <begin position="32"/>
        <end position="53"/>
    </location>
</feature>
<reference evidence="4" key="1">
    <citation type="journal article" date="2014" name="Proc. Natl. Acad. Sci. U.S.A.">
        <title>Extensive sampling of basidiomycete genomes demonstrates inadequacy of the white-rot/brown-rot paradigm for wood decay fungi.</title>
        <authorList>
            <person name="Riley R."/>
            <person name="Salamov A.A."/>
            <person name="Brown D.W."/>
            <person name="Nagy L.G."/>
            <person name="Floudas D."/>
            <person name="Held B.W."/>
            <person name="Levasseur A."/>
            <person name="Lombard V."/>
            <person name="Morin E."/>
            <person name="Otillar R."/>
            <person name="Lindquist E.A."/>
            <person name="Sun H."/>
            <person name="LaButti K.M."/>
            <person name="Schmutz J."/>
            <person name="Jabbour D."/>
            <person name="Luo H."/>
            <person name="Baker S.E."/>
            <person name="Pisabarro A.G."/>
            <person name="Walton J.D."/>
            <person name="Blanchette R.A."/>
            <person name="Henrissat B."/>
            <person name="Martin F."/>
            <person name="Cullen D."/>
            <person name="Hibbett D.S."/>
            <person name="Grigoriev I.V."/>
        </authorList>
    </citation>
    <scope>NUCLEOTIDE SEQUENCE [LARGE SCALE GENOMIC DNA]</scope>
    <source>
        <strain evidence="4">CBS 339.88</strain>
    </source>
</reference>
<proteinExistence type="predicted"/>
<gene>
    <name evidence="3" type="ORF">GALMADRAFT_276159</name>
</gene>
<keyword evidence="4" id="KW-1185">Reference proteome</keyword>
<feature type="non-terminal residue" evidence="3">
    <location>
        <position position="374"/>
    </location>
</feature>
<dbReference type="InterPro" id="IPR027948">
    <property type="entry name" value="DUF4436"/>
</dbReference>
<keyword evidence="2" id="KW-0812">Transmembrane</keyword>
<dbReference type="OrthoDB" id="2923771at2759"/>
<protein>
    <submittedName>
        <fullName evidence="3">Uncharacterized protein</fullName>
    </submittedName>
</protein>
<dbReference type="Pfam" id="PF14494">
    <property type="entry name" value="DUF4436"/>
    <property type="match status" value="1"/>
</dbReference>
<name>A0A067TJ47_GALM3</name>
<evidence type="ECO:0000256" key="2">
    <source>
        <dbReference type="SAM" id="Phobius"/>
    </source>
</evidence>